<dbReference type="PANTHER" id="PTHR12606">
    <property type="entry name" value="SENTRIN/SUMO-SPECIFIC PROTEASE"/>
    <property type="match status" value="1"/>
</dbReference>
<comment type="similarity">
    <text evidence="1">Belongs to the peptidase C48 family.</text>
</comment>
<evidence type="ECO:0000259" key="5">
    <source>
        <dbReference type="PROSITE" id="PS50600"/>
    </source>
</evidence>
<dbReference type="Gene3D" id="3.40.395.10">
    <property type="entry name" value="Adenoviral Proteinase, Chain A"/>
    <property type="match status" value="1"/>
</dbReference>
<keyword evidence="2" id="KW-0645">Protease</keyword>
<dbReference type="OrthoDB" id="6612333at2759"/>
<dbReference type="SUPFAM" id="SSF54001">
    <property type="entry name" value="Cysteine proteinases"/>
    <property type="match status" value="1"/>
</dbReference>
<dbReference type="Gene3D" id="3.30.40.10">
    <property type="entry name" value="Zinc/RING finger domain, C3HC4 (zinc finger)"/>
    <property type="match status" value="1"/>
</dbReference>
<dbReference type="AlphaFoldDB" id="A0A9Q0X8D0"/>
<keyword evidence="3" id="KW-0378">Hydrolase</keyword>
<keyword evidence="4" id="KW-0788">Thiol protease</keyword>
<name>A0A9Q0X8D0_9SAUR</name>
<dbReference type="EMBL" id="JAPFRF010000630">
    <property type="protein sequence ID" value="KAJ7300326.1"/>
    <property type="molecule type" value="Genomic_DNA"/>
</dbReference>
<dbReference type="InterPro" id="IPR013083">
    <property type="entry name" value="Znf_RING/FYVE/PHD"/>
</dbReference>
<evidence type="ECO:0000256" key="1">
    <source>
        <dbReference type="ARBA" id="ARBA00005234"/>
    </source>
</evidence>
<proteinExistence type="inferred from homology"/>
<gene>
    <name evidence="6" type="ORF">JRQ81_000013</name>
</gene>
<dbReference type="InterPro" id="IPR003653">
    <property type="entry name" value="Peptidase_C48_C"/>
</dbReference>
<evidence type="ECO:0000256" key="3">
    <source>
        <dbReference type="ARBA" id="ARBA00022801"/>
    </source>
</evidence>
<feature type="domain" description="Ubiquitin-like protease family profile" evidence="5">
    <location>
        <begin position="36"/>
        <end position="201"/>
    </location>
</feature>
<dbReference type="Pfam" id="PF02902">
    <property type="entry name" value="Peptidase_C48"/>
    <property type="match status" value="1"/>
</dbReference>
<organism evidence="6 7">
    <name type="scientific">Phrynocephalus forsythii</name>
    <dbReference type="NCBI Taxonomy" id="171643"/>
    <lineage>
        <taxon>Eukaryota</taxon>
        <taxon>Metazoa</taxon>
        <taxon>Chordata</taxon>
        <taxon>Craniata</taxon>
        <taxon>Vertebrata</taxon>
        <taxon>Euteleostomi</taxon>
        <taxon>Lepidosauria</taxon>
        <taxon>Squamata</taxon>
        <taxon>Bifurcata</taxon>
        <taxon>Unidentata</taxon>
        <taxon>Episquamata</taxon>
        <taxon>Toxicofera</taxon>
        <taxon>Iguania</taxon>
        <taxon>Acrodonta</taxon>
        <taxon>Agamidae</taxon>
        <taxon>Agaminae</taxon>
        <taxon>Phrynocephalus</taxon>
    </lineage>
</organism>
<evidence type="ECO:0000256" key="2">
    <source>
        <dbReference type="ARBA" id="ARBA00022670"/>
    </source>
</evidence>
<sequence>MKMRYGNDCISAPWHGCTFSKLDKIDQGLLGSVANICIYDYDIETLEGHNWLNDHIIDGFLASRAIMAKELGHDGTVFPPSCYFFENLVSGRLSPGVYKYFLKYGVLRKDVLLIPVNDSKVHWILIVVVFKRKTTLYLDSNHGLKLSILKVITSFFGQLYEQISKKPYTFKDWSFFAPNDVPKQDNSSDCGPFVCAFSHLIASGNKHQFTQKDMCSIRPWIAKEILGYRGKSYLEKEENYIPLEIGDDYCSDILPSLFEGRCSQCFLKDNCRRPIEDVTKVFCDGTCKDWYHCCCLGIDPKDLPSVFICQRCKSESDK</sequence>
<dbReference type="Proteomes" id="UP001142489">
    <property type="component" value="Unassembled WGS sequence"/>
</dbReference>
<evidence type="ECO:0000256" key="4">
    <source>
        <dbReference type="ARBA" id="ARBA00022807"/>
    </source>
</evidence>
<reference evidence="6" key="1">
    <citation type="journal article" date="2023" name="DNA Res.">
        <title>Chromosome-level genome assembly of Phrynocephalus forsythii using third-generation DNA sequencing and Hi-C analysis.</title>
        <authorList>
            <person name="Qi Y."/>
            <person name="Zhao W."/>
            <person name="Zhao Y."/>
            <person name="Niu C."/>
            <person name="Cao S."/>
            <person name="Zhang Y."/>
        </authorList>
    </citation>
    <scope>NUCLEOTIDE SEQUENCE</scope>
    <source>
        <tissue evidence="6">Muscle</tissue>
    </source>
</reference>
<keyword evidence="7" id="KW-1185">Reference proteome</keyword>
<comment type="caution">
    <text evidence="6">The sequence shown here is derived from an EMBL/GenBank/DDBJ whole genome shotgun (WGS) entry which is preliminary data.</text>
</comment>
<dbReference type="GO" id="GO:0005634">
    <property type="term" value="C:nucleus"/>
    <property type="evidence" value="ECO:0007669"/>
    <property type="project" value="TreeGrafter"/>
</dbReference>
<dbReference type="GO" id="GO:0006508">
    <property type="term" value="P:proteolysis"/>
    <property type="evidence" value="ECO:0007669"/>
    <property type="project" value="UniProtKB-KW"/>
</dbReference>
<dbReference type="InterPro" id="IPR011011">
    <property type="entry name" value="Znf_FYVE_PHD"/>
</dbReference>
<evidence type="ECO:0000313" key="6">
    <source>
        <dbReference type="EMBL" id="KAJ7300326.1"/>
    </source>
</evidence>
<dbReference type="SUPFAM" id="SSF57903">
    <property type="entry name" value="FYVE/PHD zinc finger"/>
    <property type="match status" value="1"/>
</dbReference>
<evidence type="ECO:0000313" key="7">
    <source>
        <dbReference type="Proteomes" id="UP001142489"/>
    </source>
</evidence>
<dbReference type="GO" id="GO:0016926">
    <property type="term" value="P:protein desumoylation"/>
    <property type="evidence" value="ECO:0007669"/>
    <property type="project" value="TreeGrafter"/>
</dbReference>
<dbReference type="GO" id="GO:0016929">
    <property type="term" value="F:deSUMOylase activity"/>
    <property type="evidence" value="ECO:0007669"/>
    <property type="project" value="TreeGrafter"/>
</dbReference>
<dbReference type="InterPro" id="IPR038765">
    <property type="entry name" value="Papain-like_cys_pep_sf"/>
</dbReference>
<dbReference type="PROSITE" id="PS50600">
    <property type="entry name" value="ULP_PROTEASE"/>
    <property type="match status" value="1"/>
</dbReference>
<dbReference type="PANTHER" id="PTHR12606:SF141">
    <property type="entry name" value="GH15225P-RELATED"/>
    <property type="match status" value="1"/>
</dbReference>
<accession>A0A9Q0X8D0</accession>
<protein>
    <recommendedName>
        <fullName evidence="5">Ubiquitin-like protease family profile domain-containing protein</fullName>
    </recommendedName>
</protein>